<feature type="compositionally biased region" description="Low complexity" evidence="8">
    <location>
        <begin position="326"/>
        <end position="337"/>
    </location>
</feature>
<dbReference type="PROSITE" id="PS50888">
    <property type="entry name" value="BHLH"/>
    <property type="match status" value="1"/>
</dbReference>
<sequence length="660" mass="71588">MNHHQRMAALGTDKELSDLLDFSAILRPVNKPMKFELATMPTISIALCVNLMNVCVFVSLDVEDRSNSGSWGNSAHPSPSRSYGEGGHFEHMTSRDLSSHSHDNLSPPFVNTRIQGKSDRNSYSCYGRDSEMQGCHQQSLLGGDMEMANTGALSPTKPGSQYYPYSSNNPRRRPFHGSSMEVQAKKVRKVPPGLPSSVYAPSASTADYNRDSPGYPSSKPAASTFPSSFFMQDGHHSSDPWSSSSGMNQAGYGGMLGNSSHIPQSSSYCNLHPHERLSYPSHSSTDINSSLPPMSTFHRSGTNHYSTSSCTPPANGTENSVDFYHTNNSFSSNPSTPVGSPPSLSASTAVWSRNGGQTSSSPNYEGPLHTLQSRIEDRLERLDDAIHVLRNHAVGPSTAMPGSHSELHGLIGPSHNGAMGGIGSGYGTGLLSANRHSLMVGAHREDGVNLRGSHSLVPNQVSVPQLPVQSATSPDLNSDQDPYRGIPTGLQAQAVSPGSSEIKSEDEGDENLHDSKSSDDKKLDDDKKDVKSITRSRSSNNDDEDLTPEQKAEREKERRMANNARERLRVRDINEAFKELGRMVQLHLKSDKPQTKLLILHQAVAVILSLEQQVRERNLNPKAACLKRREEEKVSSDPSPLSLAGPHPGMGDAANHLGQM</sequence>
<evidence type="ECO:0000256" key="4">
    <source>
        <dbReference type="ARBA" id="ARBA00023159"/>
    </source>
</evidence>
<dbReference type="PANTHER" id="PTHR11793:SF10">
    <property type="entry name" value="TRANSCRIPTION FACTOR 4"/>
    <property type="match status" value="1"/>
</dbReference>
<feature type="compositionally biased region" description="Basic and acidic residues" evidence="8">
    <location>
        <begin position="87"/>
        <end position="103"/>
    </location>
</feature>
<feature type="region of interest" description="Disordered" evidence="8">
    <location>
        <begin position="628"/>
        <end position="660"/>
    </location>
</feature>
<organism evidence="10">
    <name type="scientific">Xenopus tropicalis</name>
    <name type="common">Western clawed frog</name>
    <name type="synonym">Silurana tropicalis</name>
    <dbReference type="NCBI Taxonomy" id="8364"/>
    <lineage>
        <taxon>Eukaryota</taxon>
        <taxon>Metazoa</taxon>
        <taxon>Chordata</taxon>
        <taxon>Craniata</taxon>
        <taxon>Vertebrata</taxon>
        <taxon>Euteleostomi</taxon>
        <taxon>Amphibia</taxon>
        <taxon>Batrachia</taxon>
        <taxon>Anura</taxon>
        <taxon>Pipoidea</taxon>
        <taxon>Pipidae</taxon>
        <taxon>Xenopodinae</taxon>
        <taxon>Xenopus</taxon>
        <taxon>Silurana</taxon>
    </lineage>
</organism>
<feature type="compositionally biased region" description="Polar residues" evidence="8">
    <location>
        <begin position="490"/>
        <end position="501"/>
    </location>
</feature>
<feature type="compositionally biased region" description="Polar residues" evidence="8">
    <location>
        <begin position="151"/>
        <end position="169"/>
    </location>
</feature>
<feature type="compositionally biased region" description="Basic and acidic residues" evidence="8">
    <location>
        <begin position="502"/>
        <end position="532"/>
    </location>
</feature>
<dbReference type="InterPro" id="IPR011598">
    <property type="entry name" value="bHLH_dom"/>
</dbReference>
<dbReference type="Ensembl" id="ENSXETT00000036083">
    <property type="protein sequence ID" value="ENSXETP00000036083"/>
    <property type="gene ID" value="ENSXETG00000016556"/>
</dbReference>
<dbReference type="GO" id="GO:0005634">
    <property type="term" value="C:nucleus"/>
    <property type="evidence" value="ECO:0007669"/>
    <property type="project" value="UniProtKB-SubCell"/>
</dbReference>
<dbReference type="FunFam" id="4.10.280.10:FF:000001">
    <property type="entry name" value="Putative transcription factor 12"/>
    <property type="match status" value="1"/>
</dbReference>
<evidence type="ECO:0000256" key="8">
    <source>
        <dbReference type="SAM" id="MobiDB-lite"/>
    </source>
</evidence>
<dbReference type="Gene3D" id="4.10.280.10">
    <property type="entry name" value="Helix-loop-helix DNA-binding domain"/>
    <property type="match status" value="1"/>
</dbReference>
<keyword evidence="4" id="KW-0010">Activator</keyword>
<keyword evidence="6" id="KW-0539">Nucleus</keyword>
<dbReference type="CDD" id="cd18945">
    <property type="entry name" value="bHLH_E-protein_TCF4_E2-2"/>
    <property type="match status" value="1"/>
</dbReference>
<feature type="compositionally biased region" description="Basic and acidic residues" evidence="8">
    <location>
        <begin position="548"/>
        <end position="563"/>
    </location>
</feature>
<reference evidence="10" key="1">
    <citation type="journal article" date="2010" name="Science">
        <title>The genome of the Western clawed frog Xenopus tropicalis.</title>
        <authorList>
            <person name="Hellsten U."/>
            <person name="Harland R.M."/>
            <person name="Gilchrist M.J."/>
            <person name="Hendrix D."/>
            <person name="Jurka J."/>
            <person name="Kapitonov V."/>
            <person name="Ovcharenko I."/>
            <person name="Putnam N.H."/>
            <person name="Shu S."/>
            <person name="Taher L."/>
            <person name="Blitz I.L."/>
            <person name="Blumberg B."/>
            <person name="Dichmann D.S."/>
            <person name="Dubchak I."/>
            <person name="Amaya E."/>
            <person name="Detter J.C."/>
            <person name="Fletcher R."/>
            <person name="Gerhard D.S."/>
            <person name="Goodstein D."/>
            <person name="Graves T."/>
            <person name="Grigoriev I.V."/>
            <person name="Grimwood J."/>
            <person name="Kawashima T."/>
            <person name="Lindquist E."/>
            <person name="Lucas S.M."/>
            <person name="Mead P.E."/>
            <person name="Mitros T."/>
            <person name="Ogino H."/>
            <person name="Ohta Y."/>
            <person name="Poliakov A.V."/>
            <person name="Pollet N."/>
            <person name="Robert J."/>
            <person name="Salamov A."/>
            <person name="Sater A.K."/>
            <person name="Schmutz J."/>
            <person name="Terry A."/>
            <person name="Vize P.D."/>
            <person name="Warren W.C."/>
            <person name="Wells D."/>
            <person name="Wills A."/>
            <person name="Wilson R.K."/>
            <person name="Zimmerman L.B."/>
            <person name="Zorn A.M."/>
            <person name="Grainger R."/>
            <person name="Grammer T."/>
            <person name="Khokha M.K."/>
            <person name="Richardson P.M."/>
            <person name="Rokhsar D.S."/>
        </authorList>
    </citation>
    <scope>NUCLEOTIDE SEQUENCE [LARGE SCALE GENOMIC DNA]</scope>
    <source>
        <strain evidence="10">Nigerian</strain>
    </source>
</reference>
<dbReference type="GeneTree" id="ENSGT00730000111210"/>
<feature type="compositionally biased region" description="Polar residues" evidence="8">
    <location>
        <begin position="456"/>
        <end position="480"/>
    </location>
</feature>
<keyword evidence="3" id="KW-0238">DNA-binding</keyword>
<name>F6SSR7_XENTR</name>
<dbReference type="Xenbase" id="XB-GENE-1008457">
    <property type="gene designation" value="mns1"/>
</dbReference>
<dbReference type="AlphaFoldDB" id="F6SSR7"/>
<dbReference type="PANTHER" id="PTHR11793">
    <property type="entry name" value="BASIC HELIX-LOOP-HELIX TRANSCRIPTION FACTOR"/>
    <property type="match status" value="1"/>
</dbReference>
<protein>
    <recommendedName>
        <fullName evidence="7">Transcription factor 4</fullName>
    </recommendedName>
</protein>
<feature type="region of interest" description="Disordered" evidence="8">
    <location>
        <begin position="278"/>
        <end position="368"/>
    </location>
</feature>
<reference evidence="10" key="2">
    <citation type="submission" date="2011-06" db="UniProtKB">
        <authorList>
            <consortium name="Ensembl"/>
        </authorList>
    </citation>
    <scope>IDENTIFICATION</scope>
</reference>
<dbReference type="STRING" id="8364.ENSXETP00000036083"/>
<feature type="compositionally biased region" description="Polar residues" evidence="8">
    <location>
        <begin position="342"/>
        <end position="363"/>
    </location>
</feature>
<keyword evidence="2" id="KW-0805">Transcription regulation</keyword>
<comment type="subcellular location">
    <subcellularLocation>
        <location evidence="1">Nucleus</location>
    </subcellularLocation>
</comment>
<dbReference type="InterPro" id="IPR051098">
    <property type="entry name" value="NeuroDiff_E-box_TFs"/>
</dbReference>
<evidence type="ECO:0000256" key="2">
    <source>
        <dbReference type="ARBA" id="ARBA00023015"/>
    </source>
</evidence>
<evidence type="ECO:0000256" key="1">
    <source>
        <dbReference type="ARBA" id="ARBA00004123"/>
    </source>
</evidence>
<evidence type="ECO:0000256" key="7">
    <source>
        <dbReference type="ARBA" id="ARBA00040305"/>
    </source>
</evidence>
<dbReference type="InterPro" id="IPR036638">
    <property type="entry name" value="HLH_DNA-bd_sf"/>
</dbReference>
<gene>
    <name evidence="10" type="primary">mns1</name>
</gene>
<dbReference type="HOGENOM" id="CLU_034848_0_0_1"/>
<dbReference type="Bgee" id="ENSXETG00000016556">
    <property type="expression patterns" value="Expressed in testis and 11 other cell types or tissues"/>
</dbReference>
<keyword evidence="5" id="KW-0804">Transcription</keyword>
<dbReference type="SUPFAM" id="SSF47459">
    <property type="entry name" value="HLH, helix-loop-helix DNA-binding domain"/>
    <property type="match status" value="1"/>
</dbReference>
<feature type="compositionally biased region" description="Polar residues" evidence="8">
    <location>
        <begin position="280"/>
        <end position="320"/>
    </location>
</feature>
<dbReference type="GO" id="GO:0003677">
    <property type="term" value="F:DNA binding"/>
    <property type="evidence" value="ECO:0007669"/>
    <property type="project" value="UniProtKB-KW"/>
</dbReference>
<dbReference type="ExpressionAtlas" id="F6SSR7">
    <property type="expression patterns" value="differential"/>
</dbReference>
<evidence type="ECO:0000256" key="3">
    <source>
        <dbReference type="ARBA" id="ARBA00023125"/>
    </source>
</evidence>
<feature type="region of interest" description="Disordered" evidence="8">
    <location>
        <begin position="67"/>
        <end position="113"/>
    </location>
</feature>
<evidence type="ECO:0000313" key="10">
    <source>
        <dbReference type="Ensembl" id="ENSXETP00000036083"/>
    </source>
</evidence>
<accession>F6SSR7</accession>
<evidence type="ECO:0000256" key="5">
    <source>
        <dbReference type="ARBA" id="ARBA00023163"/>
    </source>
</evidence>
<proteinExistence type="predicted"/>
<dbReference type="Pfam" id="PF00010">
    <property type="entry name" value="HLH"/>
    <property type="match status" value="1"/>
</dbReference>
<feature type="compositionally biased region" description="Polar residues" evidence="8">
    <location>
        <begin position="67"/>
        <end position="81"/>
    </location>
</feature>
<feature type="domain" description="BHLH" evidence="9">
    <location>
        <begin position="557"/>
        <end position="610"/>
    </location>
</feature>
<dbReference type="SMART" id="SM00353">
    <property type="entry name" value="HLH"/>
    <property type="match status" value="1"/>
</dbReference>
<dbReference type="GO" id="GO:0046983">
    <property type="term" value="F:protein dimerization activity"/>
    <property type="evidence" value="ECO:0007669"/>
    <property type="project" value="InterPro"/>
</dbReference>
<feature type="region of interest" description="Disordered" evidence="8">
    <location>
        <begin position="146"/>
        <end position="246"/>
    </location>
</feature>
<evidence type="ECO:0000256" key="6">
    <source>
        <dbReference type="ARBA" id="ARBA00023242"/>
    </source>
</evidence>
<feature type="compositionally biased region" description="Polar residues" evidence="8">
    <location>
        <begin position="220"/>
        <end position="230"/>
    </location>
</feature>
<evidence type="ECO:0000259" key="9">
    <source>
        <dbReference type="PROSITE" id="PS50888"/>
    </source>
</evidence>
<feature type="region of interest" description="Disordered" evidence="8">
    <location>
        <begin position="450"/>
        <end position="563"/>
    </location>
</feature>